<dbReference type="InterPro" id="IPR022754">
    <property type="entry name" value="DNA_pol_III_gamma-3"/>
</dbReference>
<dbReference type="PANTHER" id="PTHR11669:SF0">
    <property type="entry name" value="PROTEIN STICHEL-LIKE 2"/>
    <property type="match status" value="1"/>
</dbReference>
<comment type="function">
    <text evidence="11">DNA polymerase III is a complex, multichain enzyme responsible for most of the replicative synthesis in bacteria. This DNA polymerase also exhibits 3' to 5' exonuclease activity.</text>
</comment>
<dbReference type="GO" id="GO:0009360">
    <property type="term" value="C:DNA polymerase III complex"/>
    <property type="evidence" value="ECO:0007669"/>
    <property type="project" value="InterPro"/>
</dbReference>
<dbReference type="GO" id="GO:0003887">
    <property type="term" value="F:DNA-directed DNA polymerase activity"/>
    <property type="evidence" value="ECO:0007669"/>
    <property type="project" value="UniProtKB-KW"/>
</dbReference>
<evidence type="ECO:0000259" key="12">
    <source>
        <dbReference type="SMART" id="SM00382"/>
    </source>
</evidence>
<gene>
    <name evidence="11 13" type="primary">dnaX</name>
    <name evidence="13" type="ORF">COY31_00015</name>
</gene>
<evidence type="ECO:0000256" key="7">
    <source>
        <dbReference type="ARBA" id="ARBA00022833"/>
    </source>
</evidence>
<dbReference type="FunFam" id="3.40.50.300:FF:000014">
    <property type="entry name" value="DNA polymerase III subunit gamma/tau"/>
    <property type="match status" value="1"/>
</dbReference>
<dbReference type="SUPFAM" id="SSF52540">
    <property type="entry name" value="P-loop containing nucleoside triphosphate hydrolases"/>
    <property type="match status" value="1"/>
</dbReference>
<dbReference type="InterPro" id="IPR008921">
    <property type="entry name" value="DNA_pol3_clamp-load_cplx_C"/>
</dbReference>
<dbReference type="SUPFAM" id="SSF48019">
    <property type="entry name" value="post-AAA+ oligomerization domain-like"/>
    <property type="match status" value="1"/>
</dbReference>
<dbReference type="Gene3D" id="3.40.50.300">
    <property type="entry name" value="P-loop containing nucleotide triphosphate hydrolases"/>
    <property type="match status" value="1"/>
</dbReference>
<evidence type="ECO:0000313" key="13">
    <source>
        <dbReference type="EMBL" id="PIZ45520.1"/>
    </source>
</evidence>
<comment type="catalytic activity">
    <reaction evidence="10 11">
        <text>DNA(n) + a 2'-deoxyribonucleoside 5'-triphosphate = DNA(n+1) + diphosphate</text>
        <dbReference type="Rhea" id="RHEA:22508"/>
        <dbReference type="Rhea" id="RHEA-COMP:17339"/>
        <dbReference type="Rhea" id="RHEA-COMP:17340"/>
        <dbReference type="ChEBI" id="CHEBI:33019"/>
        <dbReference type="ChEBI" id="CHEBI:61560"/>
        <dbReference type="ChEBI" id="CHEBI:173112"/>
        <dbReference type="EC" id="2.7.7.7"/>
    </reaction>
</comment>
<dbReference type="Pfam" id="PF22608">
    <property type="entry name" value="DNAX_ATPase_lid"/>
    <property type="match status" value="1"/>
</dbReference>
<dbReference type="SMART" id="SM00382">
    <property type="entry name" value="AAA"/>
    <property type="match status" value="1"/>
</dbReference>
<evidence type="ECO:0000256" key="4">
    <source>
        <dbReference type="ARBA" id="ARBA00022705"/>
    </source>
</evidence>
<dbReference type="Pfam" id="PF12169">
    <property type="entry name" value="DNA_pol3_gamma3"/>
    <property type="match status" value="1"/>
</dbReference>
<keyword evidence="7" id="KW-0862">Zinc</keyword>
<dbReference type="Gene3D" id="1.10.8.60">
    <property type="match status" value="1"/>
</dbReference>
<keyword evidence="5" id="KW-0479">Metal-binding</keyword>
<dbReference type="EMBL" id="PFNM01000001">
    <property type="protein sequence ID" value="PIZ45520.1"/>
    <property type="molecule type" value="Genomic_DNA"/>
</dbReference>
<dbReference type="GO" id="GO:0005524">
    <property type="term" value="F:ATP binding"/>
    <property type="evidence" value="ECO:0007669"/>
    <property type="project" value="UniProtKB-KW"/>
</dbReference>
<keyword evidence="4 11" id="KW-0235">DNA replication</keyword>
<evidence type="ECO:0000256" key="5">
    <source>
        <dbReference type="ARBA" id="ARBA00022723"/>
    </source>
</evidence>
<keyword evidence="2 11" id="KW-0808">Transferase</keyword>
<feature type="domain" description="AAA+ ATPase" evidence="12">
    <location>
        <begin position="35"/>
        <end position="184"/>
    </location>
</feature>
<dbReference type="InterPro" id="IPR003593">
    <property type="entry name" value="AAA+_ATPase"/>
</dbReference>
<dbReference type="Pfam" id="PF13177">
    <property type="entry name" value="DNA_pol3_delta2"/>
    <property type="match status" value="1"/>
</dbReference>
<dbReference type="GO" id="GO:0046872">
    <property type="term" value="F:metal ion binding"/>
    <property type="evidence" value="ECO:0007669"/>
    <property type="project" value="UniProtKB-KW"/>
</dbReference>
<keyword evidence="9 11" id="KW-0239">DNA-directed DNA polymerase</keyword>
<evidence type="ECO:0000256" key="10">
    <source>
        <dbReference type="ARBA" id="ARBA00049244"/>
    </source>
</evidence>
<organism evidence="13 14">
    <name type="scientific">Candidatus Wolfebacteria bacterium CG_4_10_14_0_2_um_filter_39_18</name>
    <dbReference type="NCBI Taxonomy" id="1975061"/>
    <lineage>
        <taxon>Bacteria</taxon>
        <taxon>Candidatus Wolfeibacteriota</taxon>
    </lineage>
</organism>
<dbReference type="AlphaFoldDB" id="A0A2M7TH63"/>
<dbReference type="NCBIfam" id="TIGR02397">
    <property type="entry name" value="dnaX_nterm"/>
    <property type="match status" value="1"/>
</dbReference>
<dbReference type="EC" id="2.7.7.7" evidence="11"/>
<keyword evidence="6 11" id="KW-0547">Nucleotide-binding</keyword>
<comment type="similarity">
    <text evidence="1 11">Belongs to the DnaX/STICHEL family.</text>
</comment>
<dbReference type="InterPro" id="IPR050238">
    <property type="entry name" value="DNA_Rep/Repair_Clamp_Loader"/>
</dbReference>
<comment type="caution">
    <text evidence="13">The sequence shown here is derived from an EMBL/GenBank/DDBJ whole genome shotgun (WGS) entry which is preliminary data.</text>
</comment>
<dbReference type="GO" id="GO:0006261">
    <property type="term" value="P:DNA-templated DNA replication"/>
    <property type="evidence" value="ECO:0007669"/>
    <property type="project" value="TreeGrafter"/>
</dbReference>
<dbReference type="InterPro" id="IPR012763">
    <property type="entry name" value="DNA_pol_III_sug/sutau_N"/>
</dbReference>
<evidence type="ECO:0000313" key="14">
    <source>
        <dbReference type="Proteomes" id="UP000230553"/>
    </source>
</evidence>
<evidence type="ECO:0000256" key="8">
    <source>
        <dbReference type="ARBA" id="ARBA00022840"/>
    </source>
</evidence>
<proteinExistence type="inferred from homology"/>
<keyword evidence="8 11" id="KW-0067">ATP-binding</keyword>
<evidence type="ECO:0000256" key="11">
    <source>
        <dbReference type="RuleBase" id="RU364063"/>
    </source>
</evidence>
<comment type="subunit">
    <text evidence="11">DNA polymerase III contains a core (composed of alpha, epsilon and theta chains) that associates with a tau subunit. This core dimerizes to form the POLIII' complex. PolIII' associates with the gamma complex (composed of gamma, delta, delta', psi and chi chains) and with the beta chain to form the complete DNA polymerase III complex.</text>
</comment>
<dbReference type="PANTHER" id="PTHR11669">
    <property type="entry name" value="REPLICATION FACTOR C / DNA POLYMERASE III GAMMA-TAU SUBUNIT"/>
    <property type="match status" value="1"/>
</dbReference>
<evidence type="ECO:0000256" key="3">
    <source>
        <dbReference type="ARBA" id="ARBA00022695"/>
    </source>
</evidence>
<dbReference type="Gene3D" id="1.20.272.10">
    <property type="match status" value="1"/>
</dbReference>
<reference evidence="14" key="1">
    <citation type="submission" date="2017-09" db="EMBL/GenBank/DDBJ databases">
        <title>Depth-based differentiation of microbial function through sediment-hosted aquifers and enrichment of novel symbionts in the deep terrestrial subsurface.</title>
        <authorList>
            <person name="Probst A.J."/>
            <person name="Ladd B."/>
            <person name="Jarett J.K."/>
            <person name="Geller-Mcgrath D.E."/>
            <person name="Sieber C.M.K."/>
            <person name="Emerson J.B."/>
            <person name="Anantharaman K."/>
            <person name="Thomas B.C."/>
            <person name="Malmstrom R."/>
            <person name="Stieglmeier M."/>
            <person name="Klingl A."/>
            <person name="Woyke T."/>
            <person name="Ryan C.M."/>
            <person name="Banfield J.F."/>
        </authorList>
    </citation>
    <scope>NUCLEOTIDE SEQUENCE [LARGE SCALE GENOMIC DNA]</scope>
</reference>
<dbReference type="CDD" id="cd00009">
    <property type="entry name" value="AAA"/>
    <property type="match status" value="1"/>
</dbReference>
<dbReference type="Proteomes" id="UP000230553">
    <property type="component" value="Unassembled WGS sequence"/>
</dbReference>
<evidence type="ECO:0000256" key="1">
    <source>
        <dbReference type="ARBA" id="ARBA00006360"/>
    </source>
</evidence>
<name>A0A2M7TH63_9BACT</name>
<sequence>MLVLYRKYRPKSFSDILGQDIISETLKNAGRLDRLAHAYLFYGSKGSGKTTTARILAKLANCQKRQTDGAFKKTGEPCNKCQACVEIDNGRALDVIEIDAASNRGIDEIRNLKESIRVSPAALTRKVYIIDEAHQLTKDAFNALLKTLEEPPTHAILILVTTELEKMPATIVSRTQRFHFKRLPLETIIGKLKSIAKLEKINISDSAIELIAASGGGSFRDAESLLDQITSLKTQNLKLPAKGGSASGGKIQVKIETEDVESIIGNVAFKRISELAELLINGDLAGSLKFLSEINESGYNLIQFNKDLIHYLRKVLALKFSPELEEVFAREMTDQELKAIKKHGKVAEPEKIIKLMKLLIEAHTEMKYSPFIIVPFEIAIIEGLK</sequence>
<evidence type="ECO:0000256" key="6">
    <source>
        <dbReference type="ARBA" id="ARBA00022741"/>
    </source>
</evidence>
<evidence type="ECO:0000256" key="9">
    <source>
        <dbReference type="ARBA" id="ARBA00022932"/>
    </source>
</evidence>
<protein>
    <recommendedName>
        <fullName evidence="11">DNA polymerase III subunit gamma/tau</fullName>
        <ecNumber evidence="11">2.7.7.7</ecNumber>
    </recommendedName>
</protein>
<dbReference type="InterPro" id="IPR045085">
    <property type="entry name" value="HLD_clamp_pol_III_gamma_tau"/>
</dbReference>
<evidence type="ECO:0000256" key="2">
    <source>
        <dbReference type="ARBA" id="ARBA00022679"/>
    </source>
</evidence>
<accession>A0A2M7TH63</accession>
<keyword evidence="3 11" id="KW-0548">Nucleotidyltransferase</keyword>
<dbReference type="GO" id="GO:0003677">
    <property type="term" value="F:DNA binding"/>
    <property type="evidence" value="ECO:0007669"/>
    <property type="project" value="InterPro"/>
</dbReference>
<dbReference type="InterPro" id="IPR027417">
    <property type="entry name" value="P-loop_NTPase"/>
</dbReference>